<name>A0A372NWR2_9SPHI</name>
<accession>A0A372NWR2</accession>
<comment type="caution">
    <text evidence="2">The sequence shown here is derived from an EMBL/GenBank/DDBJ whole genome shotgun (WGS) entry which is preliminary data.</text>
</comment>
<feature type="domain" description="SusE outer membrane protein" evidence="1">
    <location>
        <begin position="27"/>
        <end position="133"/>
    </location>
</feature>
<keyword evidence="3" id="KW-1185">Reference proteome</keyword>
<organism evidence="2 3">
    <name type="scientific">Mucilaginibacter conchicola</name>
    <dbReference type="NCBI Taxonomy" id="2303333"/>
    <lineage>
        <taxon>Bacteria</taxon>
        <taxon>Pseudomonadati</taxon>
        <taxon>Bacteroidota</taxon>
        <taxon>Sphingobacteriia</taxon>
        <taxon>Sphingobacteriales</taxon>
        <taxon>Sphingobacteriaceae</taxon>
        <taxon>Mucilaginibacter</taxon>
    </lineage>
</organism>
<dbReference type="PROSITE" id="PS51257">
    <property type="entry name" value="PROKAR_LIPOPROTEIN"/>
    <property type="match status" value="1"/>
</dbReference>
<dbReference type="Pfam" id="PF14292">
    <property type="entry name" value="SusE"/>
    <property type="match status" value="1"/>
</dbReference>
<dbReference type="InterPro" id="IPR025970">
    <property type="entry name" value="SusE"/>
</dbReference>
<sequence>MKNIFYCLVAGLATLLFVAGCKKDDKTLDKATVTPVSTLFAPEEAKAIKIPSGASGSVSFEWEQSRASDNGLVLYEVAFDKEGGDFSKPLYSAPSDGNGLYNKLTLSYSDLNKVASLAGAKPEEIAKLIWTVRSSRGINLAPVSAKRAISVQRPVGFESPDAVYLTGSATEGGTDVANAIKMKKVGEGKFEVYTSLKAGSYQFVDAKTGIIKKYSFDGTRLVEDGETTVTGATKIVKIEVSFNDALYKSTEVTKVGLWFSADSKIWFDLDYAGNGTWQALNKSIVFHQESWGRDERYKFRFTFKNTDGSTTEQYFGSVNSDNSAATAATAPSYYYMVPVNNSVYDFAFKFNHDFDNKSADIKVFFNADVAAYTHTVTTPK</sequence>
<reference evidence="2 3" key="1">
    <citation type="submission" date="2018-08" db="EMBL/GenBank/DDBJ databases">
        <title>Mucilaginibacter sp. MYSH2.</title>
        <authorList>
            <person name="Seo T."/>
        </authorList>
    </citation>
    <scope>NUCLEOTIDE SEQUENCE [LARGE SCALE GENOMIC DNA]</scope>
    <source>
        <strain evidence="2 3">MYSH2</strain>
    </source>
</reference>
<dbReference type="EMBL" id="QWDC01000001">
    <property type="protein sequence ID" value="RFZ94462.1"/>
    <property type="molecule type" value="Genomic_DNA"/>
</dbReference>
<dbReference type="Proteomes" id="UP000264217">
    <property type="component" value="Unassembled WGS sequence"/>
</dbReference>
<evidence type="ECO:0000313" key="3">
    <source>
        <dbReference type="Proteomes" id="UP000264217"/>
    </source>
</evidence>
<protein>
    <recommendedName>
        <fullName evidence="1">SusE outer membrane protein domain-containing protein</fullName>
    </recommendedName>
</protein>
<gene>
    <name evidence="2" type="ORF">D0C36_02620</name>
</gene>
<evidence type="ECO:0000313" key="2">
    <source>
        <dbReference type="EMBL" id="RFZ94462.1"/>
    </source>
</evidence>
<dbReference type="AlphaFoldDB" id="A0A372NWR2"/>
<dbReference type="OrthoDB" id="631295at2"/>
<dbReference type="RefSeq" id="WP_117390025.1">
    <property type="nucleotide sequence ID" value="NZ_QWDC01000001.1"/>
</dbReference>
<proteinExistence type="predicted"/>
<evidence type="ECO:0000259" key="1">
    <source>
        <dbReference type="Pfam" id="PF14292"/>
    </source>
</evidence>